<accession>A0A7J7N9V2</accession>
<name>A0A7J7N9V2_9MAGN</name>
<evidence type="ECO:0000256" key="1">
    <source>
        <dbReference type="SAM" id="MobiDB-lite"/>
    </source>
</evidence>
<dbReference type="InterPro" id="IPR040256">
    <property type="entry name" value="At4g02000-like"/>
</dbReference>
<dbReference type="CDD" id="cd06222">
    <property type="entry name" value="RNase_H_like"/>
    <property type="match status" value="1"/>
</dbReference>
<feature type="compositionally biased region" description="Polar residues" evidence="1">
    <location>
        <begin position="52"/>
        <end position="63"/>
    </location>
</feature>
<feature type="compositionally biased region" description="Polar residues" evidence="1">
    <location>
        <begin position="638"/>
        <end position="647"/>
    </location>
</feature>
<dbReference type="InterPro" id="IPR044730">
    <property type="entry name" value="RNase_H-like_dom_plant"/>
</dbReference>
<feature type="region of interest" description="Disordered" evidence="1">
    <location>
        <begin position="37"/>
        <end position="75"/>
    </location>
</feature>
<feature type="domain" description="RNase H type-1" evidence="2">
    <location>
        <begin position="935"/>
        <end position="1045"/>
    </location>
</feature>
<sequence>MSGPTETLLKGWIGFSSVLKKGGDLLAASLSGLPSLEDQGGSLSDCEGDPLKSSNNQPQTLSKQVADGDECERQNPPSLLEITLMAMGIHNWDRKKPISEEESRVARFPFDIKFKEADAATKHQFEMDFQKFQASQNATSATGASKTKNRHSFFKDSQSNRQLEPEVLIRSEKDQMRSLNSALAEKRNTPMKVICPFETCNFKSCVLECGNYENKEGICFESCHNGSIQEIEEGESSDEGAVNSSLAPKTGSAQLDPKEGSNCTKMDAEAEWTPNAVTTQTDNELDKGRGISKLSFIKPDIVDGKNAIKVGPDEFKENIKTSSLYLVGCFVGKRLAYPFVKETLTKLWDIGGDFEMTIQGLNMFFFKFSNPEDRQKVLEKGALHIASRVFLIREWRPFIEMETTNFTSIPVWVILRNIPHHMRSIEGMSRIASTLGVPMHLDKFTEEHISTTSFARVCIELHASCEYPSTIPIFYGDEGIAHIQCEYPWIPLRCTFCTLFGHNLESCDLAPKVQNTPKTVESKQQQAKSRPTSKTDAEGWTFPRAKQTSKKPPAHLNRFNVLEIRDDGDTEPVENVETGDKVTQVNQDDGNPDDHKAGFEETRSSTKEQTRSSSQKQQGLARKNENLLKNKGADKTLKSSQSEAGHLPSTNYKMAKVGFYYAGTHKLSKWSSYIKRRILWDQICKLSTNMNLPWTLLGDFNAIQSAREKVGGIPVIPHTIVEFMNCLQTAGLVDCKFKGNFLTWSNKSTRGKRVAVKLDRVLINSQWMNIFNYSQANFLNPNVSDHSPCILNITSPSSSNPKPFKFFNCWADDSEFLDVVKDAWNFQIEDHFKGNSLITQIRKLTFCAFISHIWGERNNRIFESISKSAPFTVQNIILDVRTKLACSKAVIEDTNENRICLQDRNLPNCPKTIEPIFCKWKKPHTGFHAINTDGSLFGGFGAMLRTEEGIAVKAVAGRVRAQSVIIHELQGIEAGLLLGLRMEIEKIILFTDSGEAYHLLYKEGKPPWRVKRIVERIKKLMLRFVSCLMEQVFREANAAADLLSKIKPMEGFIEMDPSEFSHELLVIVDEDAAGKPYMRL</sequence>
<evidence type="ECO:0000259" key="3">
    <source>
        <dbReference type="Pfam" id="PF14111"/>
    </source>
</evidence>
<gene>
    <name evidence="4" type="ORF">GIB67_024782</name>
</gene>
<dbReference type="InterPro" id="IPR012337">
    <property type="entry name" value="RNaseH-like_sf"/>
</dbReference>
<dbReference type="PANTHER" id="PTHR31286">
    <property type="entry name" value="GLYCINE-RICH CELL WALL STRUCTURAL PROTEIN 1.8-LIKE"/>
    <property type="match status" value="1"/>
</dbReference>
<dbReference type="EMBL" id="JACGCM010000957">
    <property type="protein sequence ID" value="KAF6163927.1"/>
    <property type="molecule type" value="Genomic_DNA"/>
</dbReference>
<dbReference type="Gene3D" id="3.60.10.10">
    <property type="entry name" value="Endonuclease/exonuclease/phosphatase"/>
    <property type="match status" value="1"/>
</dbReference>
<dbReference type="AlphaFoldDB" id="A0A7J7N9V2"/>
<dbReference type="InterPro" id="IPR025558">
    <property type="entry name" value="DUF4283"/>
</dbReference>
<dbReference type="Pfam" id="PF13456">
    <property type="entry name" value="RVT_3"/>
    <property type="match status" value="1"/>
</dbReference>
<feature type="domain" description="DUF4283" evidence="3">
    <location>
        <begin position="324"/>
        <end position="400"/>
    </location>
</feature>
<dbReference type="Pfam" id="PF14111">
    <property type="entry name" value="DUF4283"/>
    <property type="match status" value="1"/>
</dbReference>
<dbReference type="Proteomes" id="UP000541444">
    <property type="component" value="Unassembled WGS sequence"/>
</dbReference>
<keyword evidence="5" id="KW-1185">Reference proteome</keyword>
<feature type="compositionally biased region" description="Polar residues" evidence="1">
    <location>
        <begin position="516"/>
        <end position="534"/>
    </location>
</feature>
<dbReference type="GO" id="GO:0004523">
    <property type="term" value="F:RNA-DNA hybrid ribonuclease activity"/>
    <property type="evidence" value="ECO:0007669"/>
    <property type="project" value="InterPro"/>
</dbReference>
<dbReference type="SUPFAM" id="SSF53098">
    <property type="entry name" value="Ribonuclease H-like"/>
    <property type="match status" value="1"/>
</dbReference>
<proteinExistence type="predicted"/>
<feature type="compositionally biased region" description="Basic and acidic residues" evidence="1">
    <location>
        <begin position="622"/>
        <end position="637"/>
    </location>
</feature>
<reference evidence="4 5" key="1">
    <citation type="journal article" date="2020" name="IScience">
        <title>Genome Sequencing of the Endangered Kingdonia uniflora (Circaeasteraceae, Ranunculales) Reveals Potential Mechanisms of Evolutionary Specialization.</title>
        <authorList>
            <person name="Sun Y."/>
            <person name="Deng T."/>
            <person name="Zhang A."/>
            <person name="Moore M.J."/>
            <person name="Landis J.B."/>
            <person name="Lin N."/>
            <person name="Zhang H."/>
            <person name="Zhang X."/>
            <person name="Huang J."/>
            <person name="Zhang X."/>
            <person name="Sun H."/>
            <person name="Wang H."/>
        </authorList>
    </citation>
    <scope>NUCLEOTIDE SEQUENCE [LARGE SCALE GENOMIC DNA]</scope>
    <source>
        <strain evidence="4">TB1705</strain>
        <tissue evidence="4">Leaf</tissue>
    </source>
</reference>
<dbReference type="InterPro" id="IPR002156">
    <property type="entry name" value="RNaseH_domain"/>
</dbReference>
<organism evidence="4 5">
    <name type="scientific">Kingdonia uniflora</name>
    <dbReference type="NCBI Taxonomy" id="39325"/>
    <lineage>
        <taxon>Eukaryota</taxon>
        <taxon>Viridiplantae</taxon>
        <taxon>Streptophyta</taxon>
        <taxon>Embryophyta</taxon>
        <taxon>Tracheophyta</taxon>
        <taxon>Spermatophyta</taxon>
        <taxon>Magnoliopsida</taxon>
        <taxon>Ranunculales</taxon>
        <taxon>Circaeasteraceae</taxon>
        <taxon>Kingdonia</taxon>
    </lineage>
</organism>
<evidence type="ECO:0000313" key="4">
    <source>
        <dbReference type="EMBL" id="KAF6163927.1"/>
    </source>
</evidence>
<dbReference type="GO" id="GO:0003676">
    <property type="term" value="F:nucleic acid binding"/>
    <property type="evidence" value="ECO:0007669"/>
    <property type="project" value="InterPro"/>
</dbReference>
<comment type="caution">
    <text evidence="4">The sequence shown here is derived from an EMBL/GenBank/DDBJ whole genome shotgun (WGS) entry which is preliminary data.</text>
</comment>
<feature type="compositionally biased region" description="Basic and acidic residues" evidence="1">
    <location>
        <begin position="592"/>
        <end position="610"/>
    </location>
</feature>
<feature type="region of interest" description="Disordered" evidence="1">
    <location>
        <begin position="138"/>
        <end position="164"/>
    </location>
</feature>
<evidence type="ECO:0000259" key="2">
    <source>
        <dbReference type="Pfam" id="PF13456"/>
    </source>
</evidence>
<dbReference type="InterPro" id="IPR036397">
    <property type="entry name" value="RNaseH_sf"/>
</dbReference>
<dbReference type="InterPro" id="IPR036691">
    <property type="entry name" value="Endo/exonu/phosph_ase_sf"/>
</dbReference>
<protein>
    <recommendedName>
        <fullName evidence="6">RNase H type-1 domain-containing protein</fullName>
    </recommendedName>
</protein>
<dbReference type="PANTHER" id="PTHR31286:SF180">
    <property type="entry name" value="OS10G0362600 PROTEIN"/>
    <property type="match status" value="1"/>
</dbReference>
<feature type="region of interest" description="Disordered" evidence="1">
    <location>
        <begin position="516"/>
        <end position="647"/>
    </location>
</feature>
<feature type="compositionally biased region" description="Polar residues" evidence="1">
    <location>
        <begin position="242"/>
        <end position="253"/>
    </location>
</feature>
<dbReference type="SUPFAM" id="SSF56219">
    <property type="entry name" value="DNase I-like"/>
    <property type="match status" value="1"/>
</dbReference>
<evidence type="ECO:0008006" key="6">
    <source>
        <dbReference type="Google" id="ProtNLM"/>
    </source>
</evidence>
<dbReference type="Gene3D" id="3.30.420.10">
    <property type="entry name" value="Ribonuclease H-like superfamily/Ribonuclease H"/>
    <property type="match status" value="1"/>
</dbReference>
<evidence type="ECO:0000313" key="5">
    <source>
        <dbReference type="Proteomes" id="UP000541444"/>
    </source>
</evidence>
<dbReference type="OrthoDB" id="1939300at2759"/>
<feature type="region of interest" description="Disordered" evidence="1">
    <location>
        <begin position="231"/>
        <end position="262"/>
    </location>
</feature>